<name>A0ABV4XLM2_9CYAN</name>
<dbReference type="RefSeq" id="WP_413262272.1">
    <property type="nucleotide sequence ID" value="NZ_JBHFNR010000041.1"/>
</dbReference>
<proteinExistence type="predicted"/>
<dbReference type="Gene3D" id="3.40.190.10">
    <property type="entry name" value="Periplasmic binding protein-like II"/>
    <property type="match status" value="1"/>
</dbReference>
<gene>
    <name evidence="1" type="ORF">ACE1CI_06605</name>
</gene>
<accession>A0ABV4XLM2</accession>
<protein>
    <submittedName>
        <fullName evidence="1">Uncharacterized protein</fullName>
    </submittedName>
</protein>
<evidence type="ECO:0000313" key="2">
    <source>
        <dbReference type="Proteomes" id="UP001576784"/>
    </source>
</evidence>
<comment type="caution">
    <text evidence="1">The sequence shown here is derived from an EMBL/GenBank/DDBJ whole genome shotgun (WGS) entry which is preliminary data.</text>
</comment>
<evidence type="ECO:0000313" key="1">
    <source>
        <dbReference type="EMBL" id="MFB2892600.1"/>
    </source>
</evidence>
<dbReference type="Proteomes" id="UP001576784">
    <property type="component" value="Unassembled WGS sequence"/>
</dbReference>
<organism evidence="1 2">
    <name type="scientific">Floridaenema flaviceps BLCC-F50</name>
    <dbReference type="NCBI Taxonomy" id="3153642"/>
    <lineage>
        <taxon>Bacteria</taxon>
        <taxon>Bacillati</taxon>
        <taxon>Cyanobacteriota</taxon>
        <taxon>Cyanophyceae</taxon>
        <taxon>Oscillatoriophycideae</taxon>
        <taxon>Aerosakkonematales</taxon>
        <taxon>Aerosakkonemataceae</taxon>
        <taxon>Floridanema</taxon>
        <taxon>Floridanema flaviceps</taxon>
    </lineage>
</organism>
<reference evidence="1 2" key="1">
    <citation type="submission" date="2024-09" db="EMBL/GenBank/DDBJ databases">
        <title>Floridaenema gen nov. (Aerosakkonemataceae, Aerosakkonematales ord. nov., Cyanobacteria) from benthic tropical and subtropical fresh waters, with the description of four new species.</title>
        <authorList>
            <person name="Moretto J.A."/>
            <person name="Berthold D.E."/>
            <person name="Lefler F.W."/>
            <person name="Huang I.-S."/>
            <person name="Laughinghouse H. IV."/>
        </authorList>
    </citation>
    <scope>NUCLEOTIDE SEQUENCE [LARGE SCALE GENOMIC DNA]</scope>
    <source>
        <strain evidence="1 2">BLCC-F50</strain>
    </source>
</reference>
<sequence>MTRIVSRRTFGRRAISPALLREQQRVADIFFQNKLLPKAINISDAALTSAQYAALTPSSISQS</sequence>
<keyword evidence="2" id="KW-1185">Reference proteome</keyword>
<dbReference type="EMBL" id="JBHFNR010000041">
    <property type="protein sequence ID" value="MFB2892600.1"/>
    <property type="molecule type" value="Genomic_DNA"/>
</dbReference>